<protein>
    <recommendedName>
        <fullName evidence="9">IFNL3 protein</fullName>
    </recommendedName>
</protein>
<dbReference type="GO" id="GO:0005615">
    <property type="term" value="C:extracellular space"/>
    <property type="evidence" value="ECO:0007669"/>
    <property type="project" value="UniProtKB-KW"/>
</dbReference>
<dbReference type="GO" id="GO:0050778">
    <property type="term" value="P:positive regulation of immune response"/>
    <property type="evidence" value="ECO:0007669"/>
    <property type="project" value="InterPro"/>
</dbReference>
<keyword evidence="4" id="KW-0964">Secreted</keyword>
<accession>A0A2P4SZ08</accession>
<keyword evidence="6" id="KW-0051">Antiviral defense</keyword>
<dbReference type="Pfam" id="PF15177">
    <property type="entry name" value="IL28A"/>
    <property type="match status" value="1"/>
</dbReference>
<dbReference type="GO" id="GO:0045087">
    <property type="term" value="P:innate immune response"/>
    <property type="evidence" value="ECO:0007669"/>
    <property type="project" value="TreeGrafter"/>
</dbReference>
<evidence type="ECO:0000256" key="4">
    <source>
        <dbReference type="ARBA" id="ARBA00022525"/>
    </source>
</evidence>
<dbReference type="OrthoDB" id="9897984at2759"/>
<dbReference type="EMBL" id="PPHD01015625">
    <property type="protein sequence ID" value="POI29352.1"/>
    <property type="molecule type" value="Genomic_DNA"/>
</dbReference>
<proteinExistence type="inferred from homology"/>
<comment type="caution">
    <text evidence="7">The sequence shown here is derived from an EMBL/GenBank/DDBJ whole genome shotgun (WGS) entry which is preliminary data.</text>
</comment>
<evidence type="ECO:0000256" key="3">
    <source>
        <dbReference type="ARBA" id="ARBA00022514"/>
    </source>
</evidence>
<dbReference type="InterPro" id="IPR029177">
    <property type="entry name" value="INF_lambda"/>
</dbReference>
<evidence type="ECO:0008006" key="9">
    <source>
        <dbReference type="Google" id="ProtNLM"/>
    </source>
</evidence>
<evidence type="ECO:0000313" key="7">
    <source>
        <dbReference type="EMBL" id="POI29352.1"/>
    </source>
</evidence>
<dbReference type="PANTHER" id="PTHR31943">
    <property type="entry name" value="INTERLEUKIN-28 AND 29"/>
    <property type="match status" value="1"/>
</dbReference>
<dbReference type="FunFam" id="1.20.1250.60:FF:000004">
    <property type="entry name" value="Interferon lambda-3"/>
    <property type="match status" value="1"/>
</dbReference>
<reference evidence="7 8" key="1">
    <citation type="submission" date="2018-01" db="EMBL/GenBank/DDBJ databases">
        <title>Comparison of the Chinese Bamboo Partridge and Red Junglefowl genome sequences highlights the importance of demography in genome evolution.</title>
        <authorList>
            <person name="Tiley G.P."/>
            <person name="Kimball R.T."/>
            <person name="Braun E.L."/>
            <person name="Burleigh J.G."/>
        </authorList>
    </citation>
    <scope>NUCLEOTIDE SEQUENCE [LARGE SCALE GENOMIC DNA]</scope>
    <source>
        <strain evidence="7">RTK389</strain>
        <tissue evidence="7">Blood</tissue>
    </source>
</reference>
<dbReference type="GO" id="GO:0005125">
    <property type="term" value="F:cytokine activity"/>
    <property type="evidence" value="ECO:0007669"/>
    <property type="project" value="UniProtKB-KW"/>
</dbReference>
<evidence type="ECO:0000256" key="5">
    <source>
        <dbReference type="ARBA" id="ARBA00022729"/>
    </source>
</evidence>
<gene>
    <name evidence="7" type="ORF">CIB84_006898</name>
</gene>
<dbReference type="InterPro" id="IPR038326">
    <property type="entry name" value="IFN-lambda_sf"/>
</dbReference>
<organism evidence="7 8">
    <name type="scientific">Bambusicola thoracicus</name>
    <name type="common">Chinese bamboo-partridge</name>
    <name type="synonym">Perdix thoracica</name>
    <dbReference type="NCBI Taxonomy" id="9083"/>
    <lineage>
        <taxon>Eukaryota</taxon>
        <taxon>Metazoa</taxon>
        <taxon>Chordata</taxon>
        <taxon>Craniata</taxon>
        <taxon>Vertebrata</taxon>
        <taxon>Euteleostomi</taxon>
        <taxon>Archelosauria</taxon>
        <taxon>Archosauria</taxon>
        <taxon>Dinosauria</taxon>
        <taxon>Saurischia</taxon>
        <taxon>Theropoda</taxon>
        <taxon>Coelurosauria</taxon>
        <taxon>Aves</taxon>
        <taxon>Neognathae</taxon>
        <taxon>Galloanserae</taxon>
        <taxon>Galliformes</taxon>
        <taxon>Phasianidae</taxon>
        <taxon>Perdicinae</taxon>
        <taxon>Bambusicola</taxon>
    </lineage>
</organism>
<evidence type="ECO:0000256" key="2">
    <source>
        <dbReference type="ARBA" id="ARBA00008717"/>
    </source>
</evidence>
<keyword evidence="3" id="KW-0202">Cytokine</keyword>
<evidence type="ECO:0000256" key="6">
    <source>
        <dbReference type="ARBA" id="ARBA00023118"/>
    </source>
</evidence>
<evidence type="ECO:0000256" key="1">
    <source>
        <dbReference type="ARBA" id="ARBA00004613"/>
    </source>
</evidence>
<keyword evidence="5" id="KW-0732">Signal</keyword>
<keyword evidence="8" id="KW-1185">Reference proteome</keyword>
<sequence length="186" mass="20977">MVCYGVTIILVGTLGALLVGAFPQVTPKKSCSLSKYQFPAPSELKAVRRMKEQFEDIMLLTNRKCNSRLFHRKWNTAELSVPDRITLVEAELDLTITMLTNPTTHRLAETCQQPLAFLTQVREDLRDCLALEAPSHQPSGKLRHWLQKLETAKKKETAGCLEASAILHIFQVLNDLRCAAQREDCT</sequence>
<comment type="similarity">
    <text evidence="2">Belongs to the lambda interferon family.</text>
</comment>
<dbReference type="Gene3D" id="1.20.1250.60">
    <property type="entry name" value="Interferon lambda"/>
    <property type="match status" value="1"/>
</dbReference>
<dbReference type="GO" id="GO:0007259">
    <property type="term" value="P:cell surface receptor signaling pathway via JAK-STAT"/>
    <property type="evidence" value="ECO:0007669"/>
    <property type="project" value="InterPro"/>
</dbReference>
<comment type="subcellular location">
    <subcellularLocation>
        <location evidence="1">Secreted</location>
    </subcellularLocation>
</comment>
<dbReference type="GO" id="GO:0051607">
    <property type="term" value="P:defense response to virus"/>
    <property type="evidence" value="ECO:0007669"/>
    <property type="project" value="UniProtKB-KW"/>
</dbReference>
<dbReference type="Proteomes" id="UP000237246">
    <property type="component" value="Unassembled WGS sequence"/>
</dbReference>
<name>A0A2P4SZ08_BAMTH</name>
<dbReference type="AlphaFoldDB" id="A0A2P4SZ08"/>
<dbReference type="PANTHER" id="PTHR31943:SF1">
    <property type="entry name" value="INTERFERON LAMBDA-2-RELATED"/>
    <property type="match status" value="1"/>
</dbReference>
<evidence type="ECO:0000313" key="8">
    <source>
        <dbReference type="Proteomes" id="UP000237246"/>
    </source>
</evidence>